<keyword evidence="2" id="KW-1185">Reference proteome</keyword>
<accession>A0A1T4NJG3</accession>
<reference evidence="2" key="1">
    <citation type="submission" date="2017-02" db="EMBL/GenBank/DDBJ databases">
        <authorList>
            <person name="Varghese N."/>
            <person name="Submissions S."/>
        </authorList>
    </citation>
    <scope>NUCLEOTIDE SEQUENCE [LARGE SCALE GENOMIC DNA]</scope>
    <source>
        <strain evidence="2">ATCC BAA-34</strain>
    </source>
</reference>
<gene>
    <name evidence="1" type="ORF">SAMN02745119_01655</name>
</gene>
<dbReference type="Proteomes" id="UP000190102">
    <property type="component" value="Unassembled WGS sequence"/>
</dbReference>
<proteinExistence type="predicted"/>
<dbReference type="AlphaFoldDB" id="A0A1T4NJG3"/>
<sequence>MELKVELVPERMPVVVAFAESAAKSAGLAAPETTMLALSTEELFLALCSSIPGAGITVRFQDRRYAADLLFQVPQPPDLRIFNITSRPDHETEEGLAEMGLFLASRACDQFSIRQMELGGWEIMLRKERNYPAPVQQSQPHPAVQTWQLTTSPAPDLVKQFSALIADSFAACQFPEEFTPPGRLLDKLASNEYGIILAQGEQGELAGGLIWHADEGRMVACFGPYLAAPTEPEQLTIALCEKLTEQFGRSNRLGLVLYAPQQPPVAAGFEAAGSLAIPGGTIWTGYRMLAEEFGADAAVATELMPFYTDWCSSMALARNIRAYHDDGETANGLTLFATRLNRSTGMARLTPLLVGRDAEAVLEEHLQLLDQEQFSAIYCTVDTGRPFDALLAPHLLKRGFTPRMLVPWGGTGDLIHLHRAGGSR</sequence>
<dbReference type="RefSeq" id="WP_078789952.1">
    <property type="nucleotide sequence ID" value="NZ_FUWR01000007.1"/>
</dbReference>
<evidence type="ECO:0000313" key="2">
    <source>
        <dbReference type="Proteomes" id="UP000190102"/>
    </source>
</evidence>
<evidence type="ECO:0000313" key="1">
    <source>
        <dbReference type="EMBL" id="SJZ79255.1"/>
    </source>
</evidence>
<name>A0A1T4NJG3_9BACT</name>
<dbReference type="OrthoDB" id="5416105at2"/>
<protein>
    <submittedName>
        <fullName evidence="1">Uncharacterized protein</fullName>
    </submittedName>
</protein>
<dbReference type="EMBL" id="FUWR01000007">
    <property type="protein sequence ID" value="SJZ79255.1"/>
    <property type="molecule type" value="Genomic_DNA"/>
</dbReference>
<dbReference type="STRING" id="115783.SAMN02745119_01655"/>
<organism evidence="1 2">
    <name type="scientific">Trichlorobacter thiogenes</name>
    <dbReference type="NCBI Taxonomy" id="115783"/>
    <lineage>
        <taxon>Bacteria</taxon>
        <taxon>Pseudomonadati</taxon>
        <taxon>Thermodesulfobacteriota</taxon>
        <taxon>Desulfuromonadia</taxon>
        <taxon>Geobacterales</taxon>
        <taxon>Geobacteraceae</taxon>
        <taxon>Trichlorobacter</taxon>
    </lineage>
</organism>